<dbReference type="InterPro" id="IPR007138">
    <property type="entry name" value="ABM_dom"/>
</dbReference>
<dbReference type="RefSeq" id="WP_062177731.1">
    <property type="nucleotide sequence ID" value="NZ_BBXL01000003.1"/>
</dbReference>
<dbReference type="PANTHER" id="PTHR33336">
    <property type="entry name" value="QUINOL MONOOXYGENASE YGIN-RELATED"/>
    <property type="match status" value="1"/>
</dbReference>
<dbReference type="GO" id="GO:0004497">
    <property type="term" value="F:monooxygenase activity"/>
    <property type="evidence" value="ECO:0007669"/>
    <property type="project" value="UniProtKB-KW"/>
</dbReference>
<evidence type="ECO:0000313" key="2">
    <source>
        <dbReference type="EMBL" id="SHF08375.1"/>
    </source>
</evidence>
<accession>A0A1M4YRG8</accession>
<reference evidence="3" key="1">
    <citation type="submission" date="2016-11" db="EMBL/GenBank/DDBJ databases">
        <authorList>
            <person name="Varghese N."/>
            <person name="Submissions S."/>
        </authorList>
    </citation>
    <scope>NUCLEOTIDE SEQUENCE [LARGE SCALE GENOMIC DNA]</scope>
    <source>
        <strain evidence="3">DSM 27370</strain>
    </source>
</reference>
<name>A0A1M4YRG8_9BACT</name>
<dbReference type="Pfam" id="PF03992">
    <property type="entry name" value="ABM"/>
    <property type="match status" value="1"/>
</dbReference>
<organism evidence="2 3">
    <name type="scientific">Dysgonomonas macrotermitis</name>
    <dbReference type="NCBI Taxonomy" id="1346286"/>
    <lineage>
        <taxon>Bacteria</taxon>
        <taxon>Pseudomonadati</taxon>
        <taxon>Bacteroidota</taxon>
        <taxon>Bacteroidia</taxon>
        <taxon>Bacteroidales</taxon>
        <taxon>Dysgonomonadaceae</taxon>
        <taxon>Dysgonomonas</taxon>
    </lineage>
</organism>
<evidence type="ECO:0000313" key="3">
    <source>
        <dbReference type="Proteomes" id="UP000184480"/>
    </source>
</evidence>
<gene>
    <name evidence="2" type="ORF">SAMN05444362_103249</name>
</gene>
<protein>
    <submittedName>
        <fullName evidence="2">Quinol monooxygenase YgiN</fullName>
    </submittedName>
</protein>
<dbReference type="Proteomes" id="UP000184480">
    <property type="component" value="Unassembled WGS sequence"/>
</dbReference>
<dbReference type="InterPro" id="IPR011008">
    <property type="entry name" value="Dimeric_a/b-barrel"/>
</dbReference>
<keyword evidence="2" id="KW-0560">Oxidoreductase</keyword>
<keyword evidence="3" id="KW-1185">Reference proteome</keyword>
<keyword evidence="2" id="KW-0503">Monooxygenase</keyword>
<dbReference type="SUPFAM" id="SSF54909">
    <property type="entry name" value="Dimeric alpha+beta barrel"/>
    <property type="match status" value="1"/>
</dbReference>
<dbReference type="OrthoDB" id="9806189at2"/>
<dbReference type="STRING" id="1346286.SAMN05444362_103249"/>
<feature type="domain" description="ABM" evidence="1">
    <location>
        <begin position="3"/>
        <end position="91"/>
    </location>
</feature>
<evidence type="ECO:0000259" key="1">
    <source>
        <dbReference type="PROSITE" id="PS51725"/>
    </source>
</evidence>
<sequence length="93" mass="10729">MEQVIIAQFFVKPECIDKFKAETVDLIKGTRSESGCLFYELYQSIESPTDFIFYEKFKDSESFNFHLKTGHYLSFSAVLNSLQSKEAIVKIIA</sequence>
<dbReference type="PROSITE" id="PS51725">
    <property type="entry name" value="ABM"/>
    <property type="match status" value="1"/>
</dbReference>
<dbReference type="PANTHER" id="PTHR33336:SF15">
    <property type="entry name" value="ABM DOMAIN-CONTAINING PROTEIN"/>
    <property type="match status" value="1"/>
</dbReference>
<dbReference type="EMBL" id="FQUC01000003">
    <property type="protein sequence ID" value="SHF08375.1"/>
    <property type="molecule type" value="Genomic_DNA"/>
</dbReference>
<dbReference type="Gene3D" id="3.30.70.100">
    <property type="match status" value="1"/>
</dbReference>
<proteinExistence type="predicted"/>
<dbReference type="InterPro" id="IPR050744">
    <property type="entry name" value="AI-2_Isomerase_LsrG"/>
</dbReference>
<dbReference type="AlphaFoldDB" id="A0A1M4YRG8"/>